<reference evidence="8 9" key="1">
    <citation type="submission" date="2020-08" db="EMBL/GenBank/DDBJ databases">
        <title>Genomic Encyclopedia of Type Strains, Phase III (KMG-III): the genomes of soil and plant-associated and newly described type strains.</title>
        <authorList>
            <person name="Whitman W."/>
        </authorList>
    </citation>
    <scope>NUCLEOTIDE SEQUENCE [LARGE SCALE GENOMIC DNA]</scope>
    <source>
        <strain evidence="8 9">CECT 4462</strain>
    </source>
</reference>
<dbReference type="InterPro" id="IPR007543">
    <property type="entry name" value="LptD_C"/>
</dbReference>
<dbReference type="GO" id="GO:1990351">
    <property type="term" value="C:transporter complex"/>
    <property type="evidence" value="ECO:0007669"/>
    <property type="project" value="TreeGrafter"/>
</dbReference>
<accession>A0A839T2A8</accession>
<evidence type="ECO:0000313" key="8">
    <source>
        <dbReference type="EMBL" id="MBB3102085.1"/>
    </source>
</evidence>
<dbReference type="InterPro" id="IPR005653">
    <property type="entry name" value="OstA-like_N"/>
</dbReference>
<evidence type="ECO:0000313" key="9">
    <source>
        <dbReference type="Proteomes" id="UP000549250"/>
    </source>
</evidence>
<evidence type="ECO:0000256" key="5">
    <source>
        <dbReference type="SAM" id="MobiDB-lite"/>
    </source>
</evidence>
<dbReference type="Pfam" id="PF03968">
    <property type="entry name" value="LptD_N"/>
    <property type="match status" value="1"/>
</dbReference>
<sequence precursor="true">MAVKHPLFRKKFPLLVTGSLLALQPMATSLVLAAAEEYTCKAGSGGGWACTTGARPKQMAPRPSDPTASGGDGLYGSDITQVSDAGGKALKSRSEDYSHLDWVPREKLTAAQMAELSPYCTGTYVEPDRPGRFDKTPKSEAPIYVSAKASRHEQDTEDSVLAGNVVLRQGSMQVEADEARLHRLENTGELSGNVRLRDNDTLMVGDRAELQLDNGEAQVENLEYVLHSSRTRGNAQYAKREETSILRLKDGTYTSCEPGSNEWYIQANNIVIDPTEGYGHGTNVTVRVHEIPVFYTPYLSFPIDDRRKSGFLMPSFGSSSNSGMTLLTPYYFNLAPNFDATLFPSYMAKRGPMMEGEFRYLTQSSEGQVGGGILSDKDDKREDQSLYKKTRWMYSWQHRTGLDSRWMAEVDYTDISDPYYFRDLQTNLQVNYADQLNQRATLTYRGDSFTARANMHAFERATISDITPYDRLPQLSLNGTLPFQPGGLSLSYDTEFVKFERNLRSGDFINENGNSQQWYDEQLRGLARADGDRLHLEPSISLPLNWTWGYLKPTIKYAYTSYDIDLDKQGKNTIWDFEKYKKSPSRSLPMVSIDSGLYFDRQTQLFSENYRQTLEPRLYYLYVPKENQDDIPIFDTGEYTFNYSSLWRDNRFSGHDRIADANQISLGVTSRWIDDNGLERQTFSIGQTYFFRDRKVELPGIDYKRRDRDTATVSPVAAEYMYRHNSDWRFTSDLNWDIENSQILSSSAIFHYQPVDNINKIVNLGFRYRTETMRFNQSTGRWEYNDDFGEKWITDASGNRARNPNYIKDYYKIEQTDFSTIWPLAPHWNVIARLQYDLNRDRVLDAYGGFEYDSCCWKLRVVNRYWINYRDYSLNPDSNDKGNTGIFFQVTLKGLGNAIGAQTDKFLDQTIEGYRTREDQAR</sequence>
<dbReference type="Proteomes" id="UP000549250">
    <property type="component" value="Unassembled WGS sequence"/>
</dbReference>
<comment type="caution">
    <text evidence="4">Lacks conserved residue(s) required for the propagation of feature annotation.</text>
</comment>
<comment type="subunit">
    <text evidence="4">Component of the lipopolysaccharide transport and assembly complex. Interacts with LptE and LptA.</text>
</comment>
<dbReference type="EMBL" id="JACHXI010000001">
    <property type="protein sequence ID" value="MBB3102085.1"/>
    <property type="molecule type" value="Genomic_DNA"/>
</dbReference>
<name>A0A839T2A8_AZOMA</name>
<dbReference type="GO" id="GO:0009279">
    <property type="term" value="C:cell outer membrane"/>
    <property type="evidence" value="ECO:0007669"/>
    <property type="project" value="UniProtKB-SubCell"/>
</dbReference>
<keyword evidence="3 4" id="KW-0998">Cell outer membrane</keyword>
<dbReference type="GO" id="GO:0043165">
    <property type="term" value="P:Gram-negative-bacterium-type cell outer membrane assembly"/>
    <property type="evidence" value="ECO:0007669"/>
    <property type="project" value="UniProtKB-UniRule"/>
</dbReference>
<comment type="similarity">
    <text evidence="4">Belongs to the LptD family.</text>
</comment>
<dbReference type="HAMAP" id="MF_01411">
    <property type="entry name" value="LPS_assembly_LptD"/>
    <property type="match status" value="1"/>
</dbReference>
<feature type="signal peptide" evidence="4">
    <location>
        <begin position="1"/>
        <end position="33"/>
    </location>
</feature>
<keyword evidence="2 4" id="KW-0472">Membrane</keyword>
<dbReference type="InterPro" id="IPR020889">
    <property type="entry name" value="LipoPS_assembly_LptD"/>
</dbReference>
<protein>
    <recommendedName>
        <fullName evidence="4">LPS-assembly protein LptD</fullName>
    </recommendedName>
</protein>
<evidence type="ECO:0000256" key="2">
    <source>
        <dbReference type="ARBA" id="ARBA00023136"/>
    </source>
</evidence>
<dbReference type="Pfam" id="PF04453">
    <property type="entry name" value="LptD"/>
    <property type="match status" value="1"/>
</dbReference>
<feature type="chain" id="PRO_5033180249" description="LPS-assembly protein LptD" evidence="4">
    <location>
        <begin position="34"/>
        <end position="922"/>
    </location>
</feature>
<comment type="caution">
    <text evidence="8">The sequence shown here is derived from an EMBL/GenBank/DDBJ whole genome shotgun (WGS) entry which is preliminary data.</text>
</comment>
<dbReference type="PANTHER" id="PTHR30189:SF1">
    <property type="entry name" value="LPS-ASSEMBLY PROTEIN LPTD"/>
    <property type="match status" value="1"/>
</dbReference>
<comment type="subcellular location">
    <subcellularLocation>
        <location evidence="4">Cell outer membrane</location>
    </subcellularLocation>
</comment>
<comment type="function">
    <text evidence="4">Together with LptE, is involved in the assembly of lipopolysaccharide (LPS) at the surface of the outer membrane.</text>
</comment>
<dbReference type="RefSeq" id="WP_183165042.1">
    <property type="nucleotide sequence ID" value="NZ_JACHXI010000001.1"/>
</dbReference>
<keyword evidence="1 4" id="KW-0732">Signal</keyword>
<proteinExistence type="inferred from homology"/>
<feature type="domain" description="LptD C-terminal" evidence="7">
    <location>
        <begin position="389"/>
        <end position="828"/>
    </location>
</feature>
<dbReference type="InterPro" id="IPR050218">
    <property type="entry name" value="LptD"/>
</dbReference>
<dbReference type="GO" id="GO:0015920">
    <property type="term" value="P:lipopolysaccharide transport"/>
    <property type="evidence" value="ECO:0007669"/>
    <property type="project" value="InterPro"/>
</dbReference>
<feature type="region of interest" description="Disordered" evidence="5">
    <location>
        <begin position="53"/>
        <end position="78"/>
    </location>
</feature>
<organism evidence="8 9">
    <name type="scientific">Azomonas macrocytogenes</name>
    <name type="common">Azotobacter macrocytogenes</name>
    <dbReference type="NCBI Taxonomy" id="69962"/>
    <lineage>
        <taxon>Bacteria</taxon>
        <taxon>Pseudomonadati</taxon>
        <taxon>Pseudomonadota</taxon>
        <taxon>Gammaproteobacteria</taxon>
        <taxon>Pseudomonadales</taxon>
        <taxon>Pseudomonadaceae</taxon>
        <taxon>Azomonas</taxon>
    </lineage>
</organism>
<gene>
    <name evidence="4" type="primary">lptD</name>
    <name evidence="8" type="ORF">FHR87_000445</name>
</gene>
<evidence type="ECO:0000259" key="7">
    <source>
        <dbReference type="Pfam" id="PF04453"/>
    </source>
</evidence>
<evidence type="ECO:0000259" key="6">
    <source>
        <dbReference type="Pfam" id="PF03968"/>
    </source>
</evidence>
<evidence type="ECO:0000256" key="3">
    <source>
        <dbReference type="ARBA" id="ARBA00023237"/>
    </source>
</evidence>
<evidence type="ECO:0000256" key="4">
    <source>
        <dbReference type="HAMAP-Rule" id="MF_01411"/>
    </source>
</evidence>
<dbReference type="AlphaFoldDB" id="A0A839T2A8"/>
<dbReference type="PANTHER" id="PTHR30189">
    <property type="entry name" value="LPS-ASSEMBLY PROTEIN"/>
    <property type="match status" value="1"/>
</dbReference>
<feature type="domain" description="Organic solvent tolerance-like N-terminal" evidence="6">
    <location>
        <begin position="144"/>
        <end position="277"/>
    </location>
</feature>
<keyword evidence="9" id="KW-1185">Reference proteome</keyword>
<evidence type="ECO:0000256" key="1">
    <source>
        <dbReference type="ARBA" id="ARBA00022729"/>
    </source>
</evidence>